<protein>
    <recommendedName>
        <fullName evidence="5">Flavin reductase like domain-containing protein</fullName>
    </recommendedName>
</protein>
<dbReference type="Proteomes" id="UP000500953">
    <property type="component" value="Chromosome"/>
</dbReference>
<dbReference type="InterPro" id="IPR012349">
    <property type="entry name" value="Split_barrel_FMN-bd"/>
</dbReference>
<dbReference type="Pfam" id="PF01613">
    <property type="entry name" value="Flavin_Reduct"/>
    <property type="match status" value="1"/>
</dbReference>
<dbReference type="RefSeq" id="WP_167491070.1">
    <property type="nucleotide sequence ID" value="NZ_CP046173.1"/>
</dbReference>
<evidence type="ECO:0000256" key="2">
    <source>
        <dbReference type="ARBA" id="ARBA00022630"/>
    </source>
</evidence>
<evidence type="ECO:0000256" key="4">
    <source>
        <dbReference type="SAM" id="MobiDB-lite"/>
    </source>
</evidence>
<evidence type="ECO:0000256" key="3">
    <source>
        <dbReference type="ARBA" id="ARBA00038054"/>
    </source>
</evidence>
<dbReference type="AlphaFoldDB" id="A0A6G9ZE77"/>
<sequence>MTTHLRPDAAETTWELLRQGCSRIGIVSTVGPRGANLMAAEWTYLVALRPLHFAIGLQLTNYSTQLIRDRGEFGLTLCDTSLAPVVDFVGHFSGADTDKSRIRGVELRDPVATTTPTLVGGYLNAECRVVSVVELPEYVLVIGEAVWTHKDKAADHDPLIRHGRMYSLGEEIRRMIITASATGVGNGRVRVCATAQGADRDRKEPWTITLGSTDQLLHTAKASNLLDTTIEVPDHVPGDRLVIERPDCQSTDVPLPEPFRPPAITRPR</sequence>
<dbReference type="GO" id="GO:0016646">
    <property type="term" value="F:oxidoreductase activity, acting on the CH-NH group of donors, NAD or NADP as acceptor"/>
    <property type="evidence" value="ECO:0007669"/>
    <property type="project" value="UniProtKB-ARBA"/>
</dbReference>
<dbReference type="PANTHER" id="PTHR43567:SF1">
    <property type="entry name" value="FLAVOREDOXIN"/>
    <property type="match status" value="1"/>
</dbReference>
<dbReference type="SMART" id="SM00903">
    <property type="entry name" value="Flavin_Reduct"/>
    <property type="match status" value="1"/>
</dbReference>
<dbReference type="InterPro" id="IPR052174">
    <property type="entry name" value="Flavoredoxin"/>
</dbReference>
<dbReference type="SUPFAM" id="SSF50475">
    <property type="entry name" value="FMN-binding split barrel"/>
    <property type="match status" value="1"/>
</dbReference>
<evidence type="ECO:0000313" key="7">
    <source>
        <dbReference type="Proteomes" id="UP000500953"/>
    </source>
</evidence>
<dbReference type="GO" id="GO:0010181">
    <property type="term" value="F:FMN binding"/>
    <property type="evidence" value="ECO:0007669"/>
    <property type="project" value="InterPro"/>
</dbReference>
<reference evidence="6 7" key="1">
    <citation type="journal article" date="2019" name="ACS Chem. Biol.">
        <title>Identification and Mobilization of a Cryptic Antibiotic Biosynthesis Gene Locus from a Human-Pathogenic Nocardia Isolate.</title>
        <authorList>
            <person name="Herisse M."/>
            <person name="Ishida K."/>
            <person name="Porter J.L."/>
            <person name="Howden B."/>
            <person name="Hertweck C."/>
            <person name="Stinear T.P."/>
            <person name="Pidot S.J."/>
        </authorList>
    </citation>
    <scope>NUCLEOTIDE SEQUENCE [LARGE SCALE GENOMIC DNA]</scope>
    <source>
        <strain evidence="6 7">AUSMDU00012715</strain>
    </source>
</reference>
<evidence type="ECO:0000259" key="5">
    <source>
        <dbReference type="SMART" id="SM00903"/>
    </source>
</evidence>
<feature type="domain" description="Flavin reductase like" evidence="5">
    <location>
        <begin position="17"/>
        <end position="168"/>
    </location>
</feature>
<dbReference type="InterPro" id="IPR002563">
    <property type="entry name" value="Flavin_Rdtase-like_dom"/>
</dbReference>
<feature type="region of interest" description="Disordered" evidence="4">
    <location>
        <begin position="248"/>
        <end position="268"/>
    </location>
</feature>
<accession>A0A6G9ZE77</accession>
<dbReference type="PANTHER" id="PTHR43567">
    <property type="entry name" value="FLAVOREDOXIN-RELATED-RELATED"/>
    <property type="match status" value="1"/>
</dbReference>
<name>A0A6G9ZE77_9NOCA</name>
<evidence type="ECO:0000256" key="1">
    <source>
        <dbReference type="ARBA" id="ARBA00001917"/>
    </source>
</evidence>
<dbReference type="EMBL" id="CP046173">
    <property type="protein sequence ID" value="QIS23754.1"/>
    <property type="molecule type" value="Genomic_DNA"/>
</dbReference>
<keyword evidence="2" id="KW-0285">Flavoprotein</keyword>
<gene>
    <name evidence="6" type="ORF">F6W96_41195</name>
</gene>
<comment type="cofactor">
    <cofactor evidence="1">
        <name>FMN</name>
        <dbReference type="ChEBI" id="CHEBI:58210"/>
    </cofactor>
</comment>
<comment type="similarity">
    <text evidence="3">Belongs to the flavoredoxin family.</text>
</comment>
<proteinExistence type="inferred from homology"/>
<organism evidence="6 7">
    <name type="scientific">Nocardia terpenica</name>
    <dbReference type="NCBI Taxonomy" id="455432"/>
    <lineage>
        <taxon>Bacteria</taxon>
        <taxon>Bacillati</taxon>
        <taxon>Actinomycetota</taxon>
        <taxon>Actinomycetes</taxon>
        <taxon>Mycobacteriales</taxon>
        <taxon>Nocardiaceae</taxon>
        <taxon>Nocardia</taxon>
    </lineage>
</organism>
<evidence type="ECO:0000313" key="6">
    <source>
        <dbReference type="EMBL" id="QIS23754.1"/>
    </source>
</evidence>
<dbReference type="Gene3D" id="2.30.110.10">
    <property type="entry name" value="Electron Transport, Fmn-binding Protein, Chain A"/>
    <property type="match status" value="1"/>
</dbReference>